<organism evidence="6">
    <name type="scientific">Haptolina brevifila</name>
    <dbReference type="NCBI Taxonomy" id="156173"/>
    <lineage>
        <taxon>Eukaryota</taxon>
        <taxon>Haptista</taxon>
        <taxon>Haptophyta</taxon>
        <taxon>Prymnesiophyceae</taxon>
        <taxon>Prymnesiales</taxon>
        <taxon>Prymnesiaceae</taxon>
        <taxon>Haptolina</taxon>
    </lineage>
</organism>
<feature type="chain" id="PRO_5030875704" evidence="5">
    <location>
        <begin position="18"/>
        <end position="317"/>
    </location>
</feature>
<dbReference type="GO" id="GO:0051059">
    <property type="term" value="F:NF-kappaB binding"/>
    <property type="evidence" value="ECO:0007669"/>
    <property type="project" value="TreeGrafter"/>
</dbReference>
<feature type="compositionally biased region" description="Basic and acidic residues" evidence="4">
    <location>
        <begin position="286"/>
        <end position="317"/>
    </location>
</feature>
<reference evidence="6" key="1">
    <citation type="submission" date="2021-01" db="EMBL/GenBank/DDBJ databases">
        <authorList>
            <person name="Corre E."/>
            <person name="Pelletier E."/>
            <person name="Niang G."/>
            <person name="Scheremetjew M."/>
            <person name="Finn R."/>
            <person name="Kale V."/>
            <person name="Holt S."/>
            <person name="Cochrane G."/>
            <person name="Meng A."/>
            <person name="Brown T."/>
            <person name="Cohen L."/>
        </authorList>
    </citation>
    <scope>NUCLEOTIDE SEQUENCE</scope>
    <source>
        <strain evidence="6">UTEX LB 985</strain>
    </source>
</reference>
<evidence type="ECO:0000256" key="4">
    <source>
        <dbReference type="SAM" id="MobiDB-lite"/>
    </source>
</evidence>
<dbReference type="PANTHER" id="PTHR46680:SF3">
    <property type="entry name" value="NF-KAPPA-B INHIBITOR CACTUS"/>
    <property type="match status" value="1"/>
</dbReference>
<dbReference type="SMART" id="SM00248">
    <property type="entry name" value="ANK"/>
    <property type="match status" value="6"/>
</dbReference>
<name>A0A7S2H130_9EUKA</name>
<proteinExistence type="predicted"/>
<dbReference type="PROSITE" id="PS50088">
    <property type="entry name" value="ANK_REPEAT"/>
    <property type="match status" value="6"/>
</dbReference>
<gene>
    <name evidence="6" type="ORF">CBRE1094_LOCUS24216</name>
</gene>
<evidence type="ECO:0000256" key="1">
    <source>
        <dbReference type="ARBA" id="ARBA00022737"/>
    </source>
</evidence>
<feature type="repeat" description="ANK" evidence="3">
    <location>
        <begin position="168"/>
        <end position="200"/>
    </location>
</feature>
<dbReference type="GO" id="GO:0005829">
    <property type="term" value="C:cytosol"/>
    <property type="evidence" value="ECO:0007669"/>
    <property type="project" value="TreeGrafter"/>
</dbReference>
<dbReference type="SUPFAM" id="SSF48403">
    <property type="entry name" value="Ankyrin repeat"/>
    <property type="match status" value="1"/>
</dbReference>
<dbReference type="InterPro" id="IPR051070">
    <property type="entry name" value="NF-kappa-B_inhibitor"/>
</dbReference>
<keyword evidence="1" id="KW-0677">Repeat</keyword>
<sequence>MLLRGITLALLLGSSQGEEKIRLGLDQIHEMAQLTKVPSEFEPLDKLFYFMKQNNATSLEKRNEVGMTALSVAASRGNFRYMEALLSNGAKVNAQDDRGRTALHWVFQQPHERKELKKRIDLLVNSGAHVAMRDKDGLTPMHMAVHTGHVAGIRILKRNRHSLEEQSPHGTPLHFAAMLGQWEAIRILAKAGANLEALHLGYPPMHCAAMTEQPAAIKALAKVGANVDSKNDKGMTALHFSLGLGKLRSIRALIWAGADLDAEYNGLTVFEIAGTNKTLLKALSTPKDKSEKVEHNYLDEPSKKQASRTDKASKDEL</sequence>
<dbReference type="Pfam" id="PF12796">
    <property type="entry name" value="Ank_2"/>
    <property type="match status" value="3"/>
</dbReference>
<dbReference type="PROSITE" id="PS50297">
    <property type="entry name" value="ANK_REP_REGION"/>
    <property type="match status" value="3"/>
</dbReference>
<feature type="repeat" description="ANK" evidence="3">
    <location>
        <begin position="233"/>
        <end position="265"/>
    </location>
</feature>
<feature type="region of interest" description="Disordered" evidence="4">
    <location>
        <begin position="284"/>
        <end position="317"/>
    </location>
</feature>
<evidence type="ECO:0000256" key="3">
    <source>
        <dbReference type="PROSITE-ProRule" id="PRU00023"/>
    </source>
</evidence>
<accession>A0A7S2H130</accession>
<feature type="repeat" description="ANK" evidence="3">
    <location>
        <begin position="136"/>
        <end position="168"/>
    </location>
</feature>
<evidence type="ECO:0000313" key="6">
    <source>
        <dbReference type="EMBL" id="CAD9477460.1"/>
    </source>
</evidence>
<feature type="repeat" description="ANK" evidence="3">
    <location>
        <begin position="98"/>
        <end position="135"/>
    </location>
</feature>
<dbReference type="PANTHER" id="PTHR46680">
    <property type="entry name" value="NF-KAPPA-B INHIBITOR ALPHA"/>
    <property type="match status" value="1"/>
</dbReference>
<evidence type="ECO:0000256" key="5">
    <source>
        <dbReference type="SAM" id="SignalP"/>
    </source>
</evidence>
<dbReference type="InterPro" id="IPR036770">
    <property type="entry name" value="Ankyrin_rpt-contain_sf"/>
</dbReference>
<feature type="repeat" description="ANK" evidence="3">
    <location>
        <begin position="200"/>
        <end position="232"/>
    </location>
</feature>
<protein>
    <submittedName>
        <fullName evidence="6">Uncharacterized protein</fullName>
    </submittedName>
</protein>
<keyword evidence="5" id="KW-0732">Signal</keyword>
<dbReference type="GO" id="GO:0071356">
    <property type="term" value="P:cellular response to tumor necrosis factor"/>
    <property type="evidence" value="ECO:0007669"/>
    <property type="project" value="TreeGrafter"/>
</dbReference>
<feature type="repeat" description="ANK" evidence="3">
    <location>
        <begin position="65"/>
        <end position="97"/>
    </location>
</feature>
<dbReference type="InterPro" id="IPR002110">
    <property type="entry name" value="Ankyrin_rpt"/>
</dbReference>
<dbReference type="EMBL" id="HBGU01044431">
    <property type="protein sequence ID" value="CAD9477460.1"/>
    <property type="molecule type" value="Transcribed_RNA"/>
</dbReference>
<feature type="signal peptide" evidence="5">
    <location>
        <begin position="1"/>
        <end position="17"/>
    </location>
</feature>
<dbReference type="Gene3D" id="1.25.40.20">
    <property type="entry name" value="Ankyrin repeat-containing domain"/>
    <property type="match status" value="2"/>
</dbReference>
<evidence type="ECO:0000256" key="2">
    <source>
        <dbReference type="ARBA" id="ARBA00023043"/>
    </source>
</evidence>
<keyword evidence="2 3" id="KW-0040">ANK repeat</keyword>
<dbReference type="AlphaFoldDB" id="A0A7S2H130"/>